<proteinExistence type="predicted"/>
<dbReference type="SUPFAM" id="SSF53850">
    <property type="entry name" value="Periplasmic binding protein-like II"/>
    <property type="match status" value="1"/>
</dbReference>
<evidence type="ECO:0000256" key="2">
    <source>
        <dbReference type="ARBA" id="ARBA00022729"/>
    </source>
</evidence>
<feature type="signal peptide" evidence="7">
    <location>
        <begin position="1"/>
        <end position="24"/>
    </location>
</feature>
<feature type="chain" id="PRO_5045918425" evidence="7">
    <location>
        <begin position="25"/>
        <end position="453"/>
    </location>
</feature>
<keyword evidence="5" id="KW-0449">Lipoprotein</keyword>
<dbReference type="PANTHER" id="PTHR43649">
    <property type="entry name" value="ARABINOSE-BINDING PROTEIN-RELATED"/>
    <property type="match status" value="1"/>
</dbReference>
<dbReference type="InterPro" id="IPR050490">
    <property type="entry name" value="Bact_solute-bd_prot1"/>
</dbReference>
<evidence type="ECO:0000256" key="1">
    <source>
        <dbReference type="ARBA" id="ARBA00022475"/>
    </source>
</evidence>
<keyword evidence="3" id="KW-0472">Membrane</keyword>
<organism evidence="8 9">
    <name type="scientific">Cohnella hashimotonis</name>
    <dbReference type="NCBI Taxonomy" id="2826895"/>
    <lineage>
        <taxon>Bacteria</taxon>
        <taxon>Bacillati</taxon>
        <taxon>Bacillota</taxon>
        <taxon>Bacilli</taxon>
        <taxon>Bacillales</taxon>
        <taxon>Paenibacillaceae</taxon>
        <taxon>Cohnella</taxon>
    </lineage>
</organism>
<reference evidence="8" key="1">
    <citation type="submission" date="2023-04" db="EMBL/GenBank/DDBJ databases">
        <title>Comparative genomic analysis of Cohnella hashimotonis sp. nov., isolated from the International Space Station.</title>
        <authorList>
            <person name="Venkateswaran K."/>
            <person name="Simpson A."/>
        </authorList>
    </citation>
    <scope>NUCLEOTIDE SEQUENCE</scope>
    <source>
        <strain evidence="8">F6_2S_P_1</strain>
    </source>
</reference>
<keyword evidence="2 7" id="KW-0732">Signal</keyword>
<dbReference type="PANTHER" id="PTHR43649:SF33">
    <property type="entry name" value="POLYGALACTURONAN_RHAMNOGALACTURONAN-BINDING PROTEIN YTCQ"/>
    <property type="match status" value="1"/>
</dbReference>
<evidence type="ECO:0000313" key="8">
    <source>
        <dbReference type="EMBL" id="MDI4648216.1"/>
    </source>
</evidence>
<keyword evidence="9" id="KW-1185">Reference proteome</keyword>
<dbReference type="EMBL" id="JAGRPV010000001">
    <property type="protein sequence ID" value="MDI4648216.1"/>
    <property type="molecule type" value="Genomic_DNA"/>
</dbReference>
<dbReference type="InterPro" id="IPR006059">
    <property type="entry name" value="SBP"/>
</dbReference>
<evidence type="ECO:0000256" key="7">
    <source>
        <dbReference type="SAM" id="SignalP"/>
    </source>
</evidence>
<feature type="compositionally biased region" description="Low complexity" evidence="6">
    <location>
        <begin position="32"/>
        <end position="58"/>
    </location>
</feature>
<name>A0ABT6TMY3_9BACL</name>
<dbReference type="PROSITE" id="PS51257">
    <property type="entry name" value="PROKAR_LIPOPROTEIN"/>
    <property type="match status" value="1"/>
</dbReference>
<evidence type="ECO:0000256" key="6">
    <source>
        <dbReference type="SAM" id="MobiDB-lite"/>
    </source>
</evidence>
<sequence length="453" mass="49380">MKRKSWLPVSLALILILTLLSACGGNNNGNNASPSSSASASPSASEPSASPSASASSSESAAPSALSGKLVIWTFFDQVKDMAAKFMEKNPGVQVEVKMFPGDQYQTKLLTALQSGKDLPDIFDLERGYIGKFIDSKFLTDLSAMGGEDLVKDYVPYVQGLGRSADGKLKAISDHSSPGGFWYLKETAKKYLGTDDATEIGAMVSDWDKLVETGKKVYDQSGGKVHLIENAGDLFDIMAYNTEPWVKDGALNIDPKWKDTYAVQQKIRENNVDAKLEFMSAGWGTALNSGTVVLTSMPAWAGFMIDNKDDKAVGKFGVASTPLGFYTGGTYRGIYDKSPNKELAYEFIKYIASSEWQTYNLGKTGNMPGLATVYQDNMDSFKSSFFGDQNILKPYYDTVTKLPALSADKYGEEILSLWRKSAGQGITNKTDYDKVVASFKKEVKNAFPELKVD</sequence>
<evidence type="ECO:0000256" key="5">
    <source>
        <dbReference type="ARBA" id="ARBA00023288"/>
    </source>
</evidence>
<dbReference type="RefSeq" id="WP_282910945.1">
    <property type="nucleotide sequence ID" value="NZ_JAGRPV010000001.1"/>
</dbReference>
<protein>
    <submittedName>
        <fullName evidence="8">Extracellular solute-binding protein</fullName>
    </submittedName>
</protein>
<dbReference type="Pfam" id="PF01547">
    <property type="entry name" value="SBP_bac_1"/>
    <property type="match status" value="1"/>
</dbReference>
<gene>
    <name evidence="8" type="ORF">KB449_24910</name>
</gene>
<dbReference type="Gene3D" id="3.40.190.10">
    <property type="entry name" value="Periplasmic binding protein-like II"/>
    <property type="match status" value="1"/>
</dbReference>
<dbReference type="Proteomes" id="UP001161691">
    <property type="component" value="Unassembled WGS sequence"/>
</dbReference>
<accession>A0ABT6TMY3</accession>
<evidence type="ECO:0000256" key="4">
    <source>
        <dbReference type="ARBA" id="ARBA00023139"/>
    </source>
</evidence>
<keyword evidence="1" id="KW-1003">Cell membrane</keyword>
<evidence type="ECO:0000313" key="9">
    <source>
        <dbReference type="Proteomes" id="UP001161691"/>
    </source>
</evidence>
<feature type="region of interest" description="Disordered" evidence="6">
    <location>
        <begin position="31"/>
        <end position="58"/>
    </location>
</feature>
<keyword evidence="4" id="KW-0564">Palmitate</keyword>
<comment type="caution">
    <text evidence="8">The sequence shown here is derived from an EMBL/GenBank/DDBJ whole genome shotgun (WGS) entry which is preliminary data.</text>
</comment>
<evidence type="ECO:0000256" key="3">
    <source>
        <dbReference type="ARBA" id="ARBA00023136"/>
    </source>
</evidence>